<dbReference type="GO" id="GO:0008483">
    <property type="term" value="F:transaminase activity"/>
    <property type="evidence" value="ECO:0007669"/>
    <property type="project" value="UniProtKB-KW"/>
</dbReference>
<dbReference type="GO" id="GO:0005829">
    <property type="term" value="C:cytosol"/>
    <property type="evidence" value="ECO:0007669"/>
    <property type="project" value="TreeGrafter"/>
</dbReference>
<sequence>MDRYFVDFRSDTVTKPSIEMRDAMFRAFVGDDVYGEDPTVNELQEYAAQLFGKEAALFCTSGTQTNQIAINIHVKPGGEVICHEESHIYKYEGGGIAKNSGASVRLLQGSRGRLTASEIEKWIMPDDVHFPVTQLISLEDTANRGGGAVYDFQEIEAIAHLAKSKNIPLHLDGARIFNALAVNGVEIKRYAAAFDSISICLSKGLGAPVGSLLVGTKEFIHQARRVRKVMGGGMRQAGFLAAAGMFALKNHVSRLPEDHDKAKQLESVFLTCDWVESTLPVETNILVVILKEELKRDHYIQKFGELGVKVSAFGPGMIRLVTHLDISSEDMVYTIEQVKKI</sequence>
<gene>
    <name evidence="7" type="ORF">FO442_11455</name>
</gene>
<dbReference type="PANTHER" id="PTHR48097:SF9">
    <property type="entry name" value="L-THREONINE ALDOLASE"/>
    <property type="match status" value="1"/>
</dbReference>
<evidence type="ECO:0000256" key="1">
    <source>
        <dbReference type="ARBA" id="ARBA00001933"/>
    </source>
</evidence>
<dbReference type="OrthoDB" id="9774495at2"/>
<evidence type="ECO:0000313" key="8">
    <source>
        <dbReference type="Proteomes" id="UP000316008"/>
    </source>
</evidence>
<evidence type="ECO:0000256" key="3">
    <source>
        <dbReference type="ARBA" id="ARBA00022898"/>
    </source>
</evidence>
<dbReference type="Proteomes" id="UP000316008">
    <property type="component" value="Unassembled WGS sequence"/>
</dbReference>
<keyword evidence="7" id="KW-0032">Aminotransferase</keyword>
<keyword evidence="4" id="KW-0456">Lyase</keyword>
<feature type="modified residue" description="N6-(pyridoxal phosphate)lysine" evidence="5">
    <location>
        <position position="203"/>
    </location>
</feature>
<dbReference type="Pfam" id="PF01212">
    <property type="entry name" value="Beta_elim_lyase"/>
    <property type="match status" value="1"/>
</dbReference>
<organism evidence="7 8">
    <name type="scientific">Fluviicola chungangensis</name>
    <dbReference type="NCBI Taxonomy" id="2597671"/>
    <lineage>
        <taxon>Bacteria</taxon>
        <taxon>Pseudomonadati</taxon>
        <taxon>Bacteroidota</taxon>
        <taxon>Flavobacteriia</taxon>
        <taxon>Flavobacteriales</taxon>
        <taxon>Crocinitomicaceae</taxon>
        <taxon>Fluviicola</taxon>
    </lineage>
</organism>
<evidence type="ECO:0000256" key="4">
    <source>
        <dbReference type="ARBA" id="ARBA00023239"/>
    </source>
</evidence>
<dbReference type="EMBL" id="VLPL01000005">
    <property type="protein sequence ID" value="TSJ42376.1"/>
    <property type="molecule type" value="Genomic_DNA"/>
</dbReference>
<dbReference type="Gene3D" id="3.40.640.10">
    <property type="entry name" value="Type I PLP-dependent aspartate aminotransferase-like (Major domain)"/>
    <property type="match status" value="1"/>
</dbReference>
<dbReference type="SUPFAM" id="SSF53383">
    <property type="entry name" value="PLP-dependent transferases"/>
    <property type="match status" value="1"/>
</dbReference>
<dbReference type="InterPro" id="IPR001597">
    <property type="entry name" value="ArAA_b-elim_lyase/Thr_aldolase"/>
</dbReference>
<dbReference type="InterPro" id="IPR015424">
    <property type="entry name" value="PyrdxlP-dep_Trfase"/>
</dbReference>
<dbReference type="Gene3D" id="3.90.1150.10">
    <property type="entry name" value="Aspartate Aminotransferase, domain 1"/>
    <property type="match status" value="1"/>
</dbReference>
<feature type="domain" description="Aromatic amino acid beta-eliminating lyase/threonine aldolase" evidence="6">
    <location>
        <begin position="7"/>
        <end position="290"/>
    </location>
</feature>
<accession>A0A556MR14</accession>
<reference evidence="7 8" key="1">
    <citation type="submission" date="2019-07" db="EMBL/GenBank/DDBJ databases">
        <authorList>
            <person name="Huq M.A."/>
        </authorList>
    </citation>
    <scope>NUCLEOTIDE SEQUENCE [LARGE SCALE GENOMIC DNA]</scope>
    <source>
        <strain evidence="7 8">MAH-3</strain>
    </source>
</reference>
<evidence type="ECO:0000259" key="6">
    <source>
        <dbReference type="Pfam" id="PF01212"/>
    </source>
</evidence>
<evidence type="ECO:0000256" key="5">
    <source>
        <dbReference type="PIRSR" id="PIRSR017617-1"/>
    </source>
</evidence>
<name>A0A556MR14_9FLAO</name>
<comment type="caution">
    <text evidence="7">The sequence shown here is derived from an EMBL/GenBank/DDBJ whole genome shotgun (WGS) entry which is preliminary data.</text>
</comment>
<keyword evidence="8" id="KW-1185">Reference proteome</keyword>
<proteinExistence type="inferred from homology"/>
<dbReference type="GO" id="GO:0006545">
    <property type="term" value="P:glycine biosynthetic process"/>
    <property type="evidence" value="ECO:0007669"/>
    <property type="project" value="TreeGrafter"/>
</dbReference>
<dbReference type="PANTHER" id="PTHR48097">
    <property type="entry name" value="L-THREONINE ALDOLASE-RELATED"/>
    <property type="match status" value="1"/>
</dbReference>
<comment type="similarity">
    <text evidence="2">Belongs to the threonine aldolase family.</text>
</comment>
<dbReference type="AlphaFoldDB" id="A0A556MR14"/>
<dbReference type="NCBIfam" id="NF041359">
    <property type="entry name" value="GntG_guanitoxin"/>
    <property type="match status" value="1"/>
</dbReference>
<keyword evidence="3" id="KW-0663">Pyridoxal phosphate</keyword>
<dbReference type="PIRSF" id="PIRSF017617">
    <property type="entry name" value="Thr_aldolase"/>
    <property type="match status" value="1"/>
</dbReference>
<dbReference type="RefSeq" id="WP_144333331.1">
    <property type="nucleotide sequence ID" value="NZ_VLPL01000005.1"/>
</dbReference>
<protein>
    <submittedName>
        <fullName evidence="7">Aminotransferase class V-fold PLP-dependent enzyme</fullName>
    </submittedName>
</protein>
<dbReference type="GO" id="GO:0006567">
    <property type="term" value="P:L-threonine catabolic process"/>
    <property type="evidence" value="ECO:0007669"/>
    <property type="project" value="TreeGrafter"/>
</dbReference>
<dbReference type="FunFam" id="3.40.640.10:FF:000030">
    <property type="entry name" value="Low-specificity L-threonine aldolase"/>
    <property type="match status" value="1"/>
</dbReference>
<comment type="cofactor">
    <cofactor evidence="1">
        <name>pyridoxal 5'-phosphate</name>
        <dbReference type="ChEBI" id="CHEBI:597326"/>
    </cofactor>
</comment>
<dbReference type="CDD" id="cd06502">
    <property type="entry name" value="TA_like"/>
    <property type="match status" value="1"/>
</dbReference>
<keyword evidence="7" id="KW-0808">Transferase</keyword>
<dbReference type="InterPro" id="IPR015421">
    <property type="entry name" value="PyrdxlP-dep_Trfase_major"/>
</dbReference>
<dbReference type="GO" id="GO:0008732">
    <property type="term" value="F:L-allo-threonine aldolase activity"/>
    <property type="evidence" value="ECO:0007669"/>
    <property type="project" value="TreeGrafter"/>
</dbReference>
<evidence type="ECO:0000256" key="2">
    <source>
        <dbReference type="ARBA" id="ARBA00006966"/>
    </source>
</evidence>
<dbReference type="InterPro" id="IPR023603">
    <property type="entry name" value="Low_specificity_L-TA-like"/>
</dbReference>
<evidence type="ECO:0000313" key="7">
    <source>
        <dbReference type="EMBL" id="TSJ42376.1"/>
    </source>
</evidence>
<dbReference type="InterPro" id="IPR015422">
    <property type="entry name" value="PyrdxlP-dep_Trfase_small"/>
</dbReference>